<organism evidence="3 4">
    <name type="scientific">Mumia zhuanghuii</name>
    <dbReference type="NCBI Taxonomy" id="2585211"/>
    <lineage>
        <taxon>Bacteria</taxon>
        <taxon>Bacillati</taxon>
        <taxon>Actinomycetota</taxon>
        <taxon>Actinomycetes</taxon>
        <taxon>Propionibacteriales</taxon>
        <taxon>Nocardioidaceae</taxon>
        <taxon>Mumia</taxon>
    </lineage>
</organism>
<name>A0A5Q6S408_9ACTN</name>
<evidence type="ECO:0000313" key="3">
    <source>
        <dbReference type="EMBL" id="KAA1425135.1"/>
    </source>
</evidence>
<dbReference type="Pfam" id="PF07811">
    <property type="entry name" value="TadE"/>
    <property type="match status" value="1"/>
</dbReference>
<proteinExistence type="predicted"/>
<dbReference type="RefSeq" id="WP_149768309.1">
    <property type="nucleotide sequence ID" value="NZ_VDFQ02000001.1"/>
</dbReference>
<dbReference type="InterPro" id="IPR012495">
    <property type="entry name" value="TadE-like_dom"/>
</dbReference>
<feature type="domain" description="TadE-like" evidence="2">
    <location>
        <begin position="10"/>
        <end position="52"/>
    </location>
</feature>
<keyword evidence="1" id="KW-1133">Transmembrane helix</keyword>
<dbReference type="EMBL" id="VDFQ02000001">
    <property type="protein sequence ID" value="KAA1425135.1"/>
    <property type="molecule type" value="Genomic_DNA"/>
</dbReference>
<dbReference type="InterPro" id="IPR049790">
    <property type="entry name" value="Rv3655c/TadE"/>
</dbReference>
<protein>
    <submittedName>
        <fullName evidence="3">Pilus assembly protein</fullName>
    </submittedName>
</protein>
<feature type="transmembrane region" description="Helical" evidence="1">
    <location>
        <begin position="20"/>
        <end position="44"/>
    </location>
</feature>
<reference evidence="3 4" key="1">
    <citation type="submission" date="2019-09" db="EMBL/GenBank/DDBJ databases">
        <title>Mumia zhuanghuii sp. nov. isolated from the intestinal contents of plateau pika (Ochotona curzoniae) in the Qinghai-Tibet plateau of China.</title>
        <authorList>
            <person name="Tian Z."/>
        </authorList>
    </citation>
    <scope>NUCLEOTIDE SEQUENCE [LARGE SCALE GENOMIC DNA]</scope>
    <source>
        <strain evidence="4">350</strain>
    </source>
</reference>
<accession>A0A5Q6S408</accession>
<sequence>MEARRQEEHGMVTAETAMVVPFLVALTLVLAAAAMVGITQVRLVDAAREGARMAARGDDRRAVVEGVEGMTPLGGAVAVTERADGTVEVTVRYRARLDLPIVRAFSVPLVATAVSATEDATQP</sequence>
<evidence type="ECO:0000259" key="2">
    <source>
        <dbReference type="Pfam" id="PF07811"/>
    </source>
</evidence>
<dbReference type="NCBIfam" id="NF041390">
    <property type="entry name" value="TadE_Rv3655c"/>
    <property type="match status" value="1"/>
</dbReference>
<comment type="caution">
    <text evidence="3">The sequence shown here is derived from an EMBL/GenBank/DDBJ whole genome shotgun (WGS) entry which is preliminary data.</text>
</comment>
<keyword evidence="1" id="KW-0812">Transmembrane</keyword>
<dbReference type="Proteomes" id="UP000307768">
    <property type="component" value="Unassembled WGS sequence"/>
</dbReference>
<keyword evidence="1" id="KW-0472">Membrane</keyword>
<evidence type="ECO:0000256" key="1">
    <source>
        <dbReference type="SAM" id="Phobius"/>
    </source>
</evidence>
<evidence type="ECO:0000313" key="4">
    <source>
        <dbReference type="Proteomes" id="UP000307768"/>
    </source>
</evidence>
<gene>
    <name evidence="3" type="ORF">FE697_004465</name>
</gene>
<dbReference type="AlphaFoldDB" id="A0A5Q6S408"/>